<dbReference type="Gene3D" id="3.40.1090.10">
    <property type="entry name" value="Cytosolic phospholipase A2 catalytic domain"/>
    <property type="match status" value="1"/>
</dbReference>
<dbReference type="EMBL" id="GDJX01004290">
    <property type="protein sequence ID" value="JAT63646.1"/>
    <property type="molecule type" value="Transcribed_RNA"/>
</dbReference>
<organism evidence="8">
    <name type="scientific">Anthurium amnicola</name>
    <dbReference type="NCBI Taxonomy" id="1678845"/>
    <lineage>
        <taxon>Eukaryota</taxon>
        <taxon>Viridiplantae</taxon>
        <taxon>Streptophyta</taxon>
        <taxon>Embryophyta</taxon>
        <taxon>Tracheophyta</taxon>
        <taxon>Spermatophyta</taxon>
        <taxon>Magnoliopsida</taxon>
        <taxon>Liliopsida</taxon>
        <taxon>Araceae</taxon>
        <taxon>Pothoideae</taxon>
        <taxon>Potheae</taxon>
        <taxon>Anthurium</taxon>
    </lineage>
</organism>
<accession>A0A1D1Z9S9</accession>
<dbReference type="GO" id="GO:0004806">
    <property type="term" value="F:triacylglycerol lipase activity"/>
    <property type="evidence" value="ECO:0007669"/>
    <property type="project" value="InterPro"/>
</dbReference>
<sequence>MLNKIFNIISAVVVWILQISWIQKLRRKKTPAEILRNQMQHAKTYVEWGKKAQELDKLLANDEWKQDPASPYYDYIMIQKRLAHLKDIHESNDVLSMIYMLRSGLLRNLGGINDPRLFCRSYLGTKKLIEDYTKEVVTQLEYIGEKDFIDLPQHSKLEFFNYTRQSFGCSALVLYGGAMFGLYHLGVVKALNKHGLLPRIISGTAIGALIAALVCIRTDDELPGIFEEGGVDLGAFDKKGSKGNISRKISRFLKHGYFMDVKVLEECVRSNVGDLTFEEAYAKTKRILNITVSSTRKFEVPQLLNYLTAPNVLIRSAACASTAMPGLYDSVDLLAKDKAGNIVQWAPAEIKWRKSTDAVPTESESPLTRISELFNVNHFIVSQANPYIAPFMANEQFGSNILMKCGNLLSSEFRHRISQLIHIGLLTKSFRGLIDEKVSGNVTIVPYLTISDFKTLLSNPSYTSLDYWILKGEQSTWPMLALIKNRCMIELALDRISLKLKAERPYFTYLHTNKENGRKRTKSIH</sequence>
<dbReference type="GO" id="GO:0016042">
    <property type="term" value="P:lipid catabolic process"/>
    <property type="evidence" value="ECO:0007669"/>
    <property type="project" value="UniProtKB-KW"/>
</dbReference>
<keyword evidence="2" id="KW-0442">Lipid degradation</keyword>
<dbReference type="PANTHER" id="PTHR14226:SF44">
    <property type="entry name" value="TRIACYLGLYCEROL LIPASE 3"/>
    <property type="match status" value="1"/>
</dbReference>
<feature type="transmembrane region" description="Helical" evidence="6">
    <location>
        <begin position="166"/>
        <end position="184"/>
    </location>
</feature>
<dbReference type="Pfam" id="PF11815">
    <property type="entry name" value="DUF3336"/>
    <property type="match status" value="1"/>
</dbReference>
<dbReference type="InterPro" id="IPR002641">
    <property type="entry name" value="PNPLA_dom"/>
</dbReference>
<evidence type="ECO:0000256" key="4">
    <source>
        <dbReference type="ARBA" id="ARBA00025642"/>
    </source>
</evidence>
<dbReference type="InterPro" id="IPR050301">
    <property type="entry name" value="NTE"/>
</dbReference>
<evidence type="ECO:0000256" key="3">
    <source>
        <dbReference type="ARBA" id="ARBA00023098"/>
    </source>
</evidence>
<name>A0A1D1Z9S9_9ARAE</name>
<feature type="transmembrane region" description="Helical" evidence="6">
    <location>
        <begin position="6"/>
        <end position="22"/>
    </location>
</feature>
<evidence type="ECO:0000256" key="5">
    <source>
        <dbReference type="PROSITE-ProRule" id="PRU01161"/>
    </source>
</evidence>
<proteinExistence type="predicted"/>
<keyword evidence="6" id="KW-1133">Transmembrane helix</keyword>
<dbReference type="SUPFAM" id="SSF52151">
    <property type="entry name" value="FabD/lysophospholipase-like"/>
    <property type="match status" value="1"/>
</dbReference>
<evidence type="ECO:0000313" key="8">
    <source>
        <dbReference type="EMBL" id="JAT63646.1"/>
    </source>
</evidence>
<comment type="function">
    <text evidence="4">Possesses non-specific lipolytic acyl hydrolase (LAH) activity. Hydrolyzes phospholipids as well as galactolipids. May play a role in disease resistance.</text>
</comment>
<dbReference type="Pfam" id="PF01734">
    <property type="entry name" value="Patatin"/>
    <property type="match status" value="1"/>
</dbReference>
<keyword evidence="6" id="KW-0472">Membrane</keyword>
<keyword evidence="1" id="KW-0378">Hydrolase</keyword>
<gene>
    <name evidence="8" type="primary">SDP1_0</name>
    <name evidence="8" type="ORF">g.21662</name>
</gene>
<dbReference type="PROSITE" id="PS51635">
    <property type="entry name" value="PNPLA"/>
    <property type="match status" value="1"/>
</dbReference>
<evidence type="ECO:0000259" key="7">
    <source>
        <dbReference type="PROSITE" id="PS51635"/>
    </source>
</evidence>
<keyword evidence="3" id="KW-0443">Lipid metabolism</keyword>
<dbReference type="InterPro" id="IPR016035">
    <property type="entry name" value="Acyl_Trfase/lysoPLipase"/>
</dbReference>
<keyword evidence="6" id="KW-0812">Transmembrane</keyword>
<dbReference type="CDD" id="cd07229">
    <property type="entry name" value="Pat_TGL3_like"/>
    <property type="match status" value="1"/>
</dbReference>
<evidence type="ECO:0000256" key="6">
    <source>
        <dbReference type="SAM" id="Phobius"/>
    </source>
</evidence>
<evidence type="ECO:0000256" key="1">
    <source>
        <dbReference type="ARBA" id="ARBA00022801"/>
    </source>
</evidence>
<reference evidence="8" key="1">
    <citation type="submission" date="2015-07" db="EMBL/GenBank/DDBJ databases">
        <title>Transcriptome Assembly of Anthurium amnicola.</title>
        <authorList>
            <person name="Suzuki J."/>
        </authorList>
    </citation>
    <scope>NUCLEOTIDE SEQUENCE</scope>
</reference>
<feature type="domain" description="PNPLA" evidence="7">
    <location>
        <begin position="172"/>
        <end position="348"/>
    </location>
</feature>
<evidence type="ECO:0000256" key="2">
    <source>
        <dbReference type="ARBA" id="ARBA00022963"/>
    </source>
</evidence>
<protein>
    <submittedName>
        <fullName evidence="8">Triacylglycerol lipase SDP1</fullName>
    </submittedName>
</protein>
<dbReference type="AlphaFoldDB" id="A0A1D1Z9S9"/>
<dbReference type="PANTHER" id="PTHR14226">
    <property type="entry name" value="NEUROPATHY TARGET ESTERASE/SWISS CHEESE D.MELANOGASTER"/>
    <property type="match status" value="1"/>
</dbReference>
<dbReference type="InterPro" id="IPR021771">
    <property type="entry name" value="Triacylglycerol_lipase_N"/>
</dbReference>
<comment type="caution">
    <text evidence="5">Lacks conserved residue(s) required for the propagation of feature annotation.</text>
</comment>